<reference evidence="2 3" key="1">
    <citation type="journal article" date="2009" name="Stand. Genomic Sci.">
        <title>Complete genome sequence of Catenulispora acidiphila type strain (ID 139908).</title>
        <authorList>
            <person name="Copeland A."/>
            <person name="Lapidus A."/>
            <person name="Glavina Del Rio T."/>
            <person name="Nolan M."/>
            <person name="Lucas S."/>
            <person name="Chen F."/>
            <person name="Tice H."/>
            <person name="Cheng J.F."/>
            <person name="Bruce D."/>
            <person name="Goodwin L."/>
            <person name="Pitluck S."/>
            <person name="Mikhailova N."/>
            <person name="Pati A."/>
            <person name="Ivanova N."/>
            <person name="Mavromatis K."/>
            <person name="Chen A."/>
            <person name="Palaniappan K."/>
            <person name="Chain P."/>
            <person name="Land M."/>
            <person name="Hauser L."/>
            <person name="Chang Y.J."/>
            <person name="Jeffries C.D."/>
            <person name="Chertkov O."/>
            <person name="Brettin T."/>
            <person name="Detter J.C."/>
            <person name="Han C."/>
            <person name="Ali Z."/>
            <person name="Tindall B.J."/>
            <person name="Goker M."/>
            <person name="Bristow J."/>
            <person name="Eisen J.A."/>
            <person name="Markowitz V."/>
            <person name="Hugenholtz P."/>
            <person name="Kyrpides N.C."/>
            <person name="Klenk H.P."/>
        </authorList>
    </citation>
    <scope>NUCLEOTIDE SEQUENCE [LARGE SCALE GENOMIC DNA]</scope>
    <source>
        <strain evidence="3">DSM 44928 / JCM 14897 / NBRC 102108 / NRRL B-24433 / ID139908</strain>
    </source>
</reference>
<dbReference type="Pfam" id="PF02426">
    <property type="entry name" value="MIase"/>
    <property type="match status" value="2"/>
</dbReference>
<dbReference type="eggNOG" id="COG4829">
    <property type="taxonomic scope" value="Bacteria"/>
</dbReference>
<evidence type="ECO:0000313" key="3">
    <source>
        <dbReference type="Proteomes" id="UP000000851"/>
    </source>
</evidence>
<protein>
    <submittedName>
        <fullName evidence="2">Muconolactone delta-isomerase</fullName>
    </submittedName>
</protein>
<dbReference type="RefSeq" id="WP_015794372.1">
    <property type="nucleotide sequence ID" value="NC_013131.1"/>
</dbReference>
<dbReference type="InterPro" id="IPR026029">
    <property type="entry name" value="MLI_dom"/>
</dbReference>
<evidence type="ECO:0000259" key="1">
    <source>
        <dbReference type="Pfam" id="PF02426"/>
    </source>
</evidence>
<sequence>MEYLVTMTTHVPEGTSAQEVDAMRAREGEHTRELAAQGRVVRLWRPPLAPGEWRTIGLFTAEDAGDLERTLASMPLRMWRTDEPVALGVHGNDPGRGAVAPVAGDAEYLVTFHVRVPEGADAEAVEQMNAGEARRAAELAEEGRLVRLWSLPEQGHNLGLWQAPDAAAVDADLRSLPMTAAGWLTVETLPLSPHPSDPAG</sequence>
<organism evidence="2 3">
    <name type="scientific">Catenulispora acidiphila (strain DSM 44928 / JCM 14897 / NBRC 102108 / NRRL B-24433 / ID139908)</name>
    <dbReference type="NCBI Taxonomy" id="479433"/>
    <lineage>
        <taxon>Bacteria</taxon>
        <taxon>Bacillati</taxon>
        <taxon>Actinomycetota</taxon>
        <taxon>Actinomycetes</taxon>
        <taxon>Catenulisporales</taxon>
        <taxon>Catenulisporaceae</taxon>
        <taxon>Catenulispora</taxon>
    </lineage>
</organism>
<dbReference type="EMBL" id="CP001700">
    <property type="protein sequence ID" value="ACU74643.1"/>
    <property type="molecule type" value="Genomic_DNA"/>
</dbReference>
<feature type="domain" description="Muconolactone isomerase" evidence="1">
    <location>
        <begin position="1"/>
        <end position="93"/>
    </location>
</feature>
<dbReference type="AlphaFoldDB" id="C7QDL9"/>
<dbReference type="InterPro" id="IPR011008">
    <property type="entry name" value="Dimeric_a/b-barrel"/>
</dbReference>
<accession>C7QDL9</accession>
<gene>
    <name evidence="2" type="ordered locus">Caci_5785</name>
</gene>
<dbReference type="STRING" id="479433.Caci_5785"/>
<dbReference type="Gene3D" id="3.30.70.1060">
    <property type="entry name" value="Dimeric alpha+beta barrel"/>
    <property type="match status" value="2"/>
</dbReference>
<proteinExistence type="predicted"/>
<keyword evidence="2" id="KW-0413">Isomerase</keyword>
<dbReference type="HOGENOM" id="CLU_080702_0_0_11"/>
<keyword evidence="3" id="KW-1185">Reference proteome</keyword>
<dbReference type="KEGG" id="cai:Caci_5785"/>
<name>C7QDL9_CATAD</name>
<dbReference type="OrthoDB" id="4426588at2"/>
<feature type="domain" description="Muconolactone isomerase" evidence="1">
    <location>
        <begin position="107"/>
        <end position="197"/>
    </location>
</feature>
<dbReference type="GO" id="GO:0016853">
    <property type="term" value="F:isomerase activity"/>
    <property type="evidence" value="ECO:0007669"/>
    <property type="project" value="UniProtKB-KW"/>
</dbReference>
<dbReference type="Proteomes" id="UP000000851">
    <property type="component" value="Chromosome"/>
</dbReference>
<dbReference type="InParanoid" id="C7QDL9"/>
<evidence type="ECO:0000313" key="2">
    <source>
        <dbReference type="EMBL" id="ACU74643.1"/>
    </source>
</evidence>
<dbReference type="SUPFAM" id="SSF54909">
    <property type="entry name" value="Dimeric alpha+beta barrel"/>
    <property type="match status" value="2"/>
</dbReference>